<evidence type="ECO:0000256" key="4">
    <source>
        <dbReference type="ARBA" id="ARBA00022679"/>
    </source>
</evidence>
<keyword evidence="6" id="KW-0418">Kinase</keyword>
<dbReference type="CDD" id="cd16917">
    <property type="entry name" value="HATPase_UhpB-NarQ-NarX-like"/>
    <property type="match status" value="1"/>
</dbReference>
<accession>A0A7D6CHL4</accession>
<sequence length="405" mass="42636">MRTQPLRIAFSPWPLRALAYLASGAVVGAFTLVWLPLALLAGAGVLTPLAMQPLVALERRRIMLLGGPALPDPHRPPDRPGLVAWLRLRHSEAATWRELAYSVLHGTVLLAFDLVATLLALSPGLVLILVLKPDDPPPSPPGDGEAPAGLSDVVAPALLLAFGMIVAVFAICYAVVLAAIAHAALAHLLLAPGEEAKVRTLTRSRARLIDAFEVERRRIERDLHDGAQQRLLRLAITLGMARLEVRDNPEAAQALVDQAAEQAKAALAELRELVRGVHPQILTERGLPAALTELADSAAVPLTIALDVPHRLPSMVESTAYFVVAEALTNAVKHAKARQIWVTGCLDGTALVVEVRDNGVGGADPDSGTGLAGLADRVDALAGTLVLSSPPGGPTVLRAELPCSG</sequence>
<evidence type="ECO:0000256" key="7">
    <source>
        <dbReference type="ARBA" id="ARBA00022840"/>
    </source>
</evidence>
<dbReference type="Pfam" id="PF13796">
    <property type="entry name" value="Sensor"/>
    <property type="match status" value="1"/>
</dbReference>
<evidence type="ECO:0000313" key="11">
    <source>
        <dbReference type="EMBL" id="QLK01515.1"/>
    </source>
</evidence>
<evidence type="ECO:0000256" key="1">
    <source>
        <dbReference type="ARBA" id="ARBA00000085"/>
    </source>
</evidence>
<dbReference type="InterPro" id="IPR036890">
    <property type="entry name" value="HATPase_C_sf"/>
</dbReference>
<keyword evidence="8" id="KW-0902">Two-component regulatory system</keyword>
<evidence type="ECO:0000256" key="3">
    <source>
        <dbReference type="ARBA" id="ARBA00022553"/>
    </source>
</evidence>
<dbReference type="SMART" id="SM00387">
    <property type="entry name" value="HATPase_c"/>
    <property type="match status" value="1"/>
</dbReference>
<feature type="transmembrane region" description="Helical" evidence="9">
    <location>
        <begin position="20"/>
        <end position="51"/>
    </location>
</feature>
<evidence type="ECO:0000256" key="6">
    <source>
        <dbReference type="ARBA" id="ARBA00022777"/>
    </source>
</evidence>
<dbReference type="InterPro" id="IPR050482">
    <property type="entry name" value="Sensor_HK_TwoCompSys"/>
</dbReference>
<dbReference type="PANTHER" id="PTHR24421">
    <property type="entry name" value="NITRATE/NITRITE SENSOR PROTEIN NARX-RELATED"/>
    <property type="match status" value="1"/>
</dbReference>
<keyword evidence="7" id="KW-0067">ATP-binding</keyword>
<dbReference type="PANTHER" id="PTHR24421:SF10">
    <property type="entry name" value="NITRATE_NITRITE SENSOR PROTEIN NARQ"/>
    <property type="match status" value="1"/>
</dbReference>
<dbReference type="Pfam" id="PF02518">
    <property type="entry name" value="HATPase_c"/>
    <property type="match status" value="1"/>
</dbReference>
<dbReference type="InterPro" id="IPR025828">
    <property type="entry name" value="Put_sensor_dom"/>
</dbReference>
<feature type="domain" description="Histidine kinase/HSP90-like ATPase" evidence="10">
    <location>
        <begin position="315"/>
        <end position="405"/>
    </location>
</feature>
<organism evidence="11">
    <name type="scientific">Micromonospora carbonacea</name>
    <dbReference type="NCBI Taxonomy" id="47853"/>
    <lineage>
        <taxon>Bacteria</taxon>
        <taxon>Bacillati</taxon>
        <taxon>Actinomycetota</taxon>
        <taxon>Actinomycetes</taxon>
        <taxon>Micromonosporales</taxon>
        <taxon>Micromonosporaceae</taxon>
        <taxon>Micromonospora</taxon>
    </lineage>
</organism>
<comment type="catalytic activity">
    <reaction evidence="1">
        <text>ATP + protein L-histidine = ADP + protein N-phospho-L-histidine.</text>
        <dbReference type="EC" id="2.7.13.3"/>
    </reaction>
</comment>
<dbReference type="GO" id="GO:0000155">
    <property type="term" value="F:phosphorelay sensor kinase activity"/>
    <property type="evidence" value="ECO:0007669"/>
    <property type="project" value="InterPro"/>
</dbReference>
<dbReference type="EMBL" id="CP058905">
    <property type="protein sequence ID" value="QLK01515.1"/>
    <property type="molecule type" value="Genomic_DNA"/>
</dbReference>
<evidence type="ECO:0000256" key="8">
    <source>
        <dbReference type="ARBA" id="ARBA00023012"/>
    </source>
</evidence>
<keyword evidence="9" id="KW-1133">Transmembrane helix</keyword>
<keyword evidence="9" id="KW-0812">Transmembrane</keyword>
<dbReference type="SUPFAM" id="SSF55874">
    <property type="entry name" value="ATPase domain of HSP90 chaperone/DNA topoisomerase II/histidine kinase"/>
    <property type="match status" value="1"/>
</dbReference>
<keyword evidence="3" id="KW-0597">Phosphoprotein</keyword>
<feature type="transmembrane region" description="Helical" evidence="9">
    <location>
        <begin position="157"/>
        <end position="190"/>
    </location>
</feature>
<keyword evidence="9" id="KW-0472">Membrane</keyword>
<dbReference type="GO" id="GO:0016020">
    <property type="term" value="C:membrane"/>
    <property type="evidence" value="ECO:0007669"/>
    <property type="project" value="InterPro"/>
</dbReference>
<dbReference type="InterPro" id="IPR011712">
    <property type="entry name" value="Sig_transdc_His_kin_sub3_dim/P"/>
</dbReference>
<proteinExistence type="predicted"/>
<gene>
    <name evidence="11" type="ORF">HZU44_18140</name>
</gene>
<dbReference type="GO" id="GO:0046983">
    <property type="term" value="F:protein dimerization activity"/>
    <property type="evidence" value="ECO:0007669"/>
    <property type="project" value="InterPro"/>
</dbReference>
<dbReference type="Gene3D" id="1.20.5.1930">
    <property type="match status" value="1"/>
</dbReference>
<feature type="transmembrane region" description="Helical" evidence="9">
    <location>
        <begin position="107"/>
        <end position="131"/>
    </location>
</feature>
<name>A0A7D6CHL4_9ACTN</name>
<dbReference type="Gene3D" id="3.30.565.10">
    <property type="entry name" value="Histidine kinase-like ATPase, C-terminal domain"/>
    <property type="match status" value="1"/>
</dbReference>
<evidence type="ECO:0000256" key="5">
    <source>
        <dbReference type="ARBA" id="ARBA00022741"/>
    </source>
</evidence>
<reference evidence="11" key="1">
    <citation type="submission" date="2020-08" db="EMBL/GenBank/DDBJ databases">
        <title>A bifunctional nitrone conjugated secondary metabolite targeting the ribosome.</title>
        <authorList>
            <person name="Limbrick E.M."/>
            <person name="Graf M."/>
            <person name="Derewacz D.K."/>
            <person name="Nguyen F."/>
            <person name="Spraggins J.M."/>
            <person name="Wieland M."/>
            <person name="Ynigez-Gutierrez A.E."/>
            <person name="Reisman B.J."/>
            <person name="Zinshteyn B."/>
            <person name="McCulloch K."/>
            <person name="Iverson T.M."/>
            <person name="Green R."/>
            <person name="Wilson D.N."/>
            <person name="Bachmann B.O."/>
        </authorList>
    </citation>
    <scope>NUCLEOTIDE SEQUENCE</scope>
    <source>
        <strain evidence="11">Africana</strain>
    </source>
</reference>
<evidence type="ECO:0000259" key="10">
    <source>
        <dbReference type="SMART" id="SM00387"/>
    </source>
</evidence>
<protein>
    <recommendedName>
        <fullName evidence="2">histidine kinase</fullName>
        <ecNumber evidence="2">2.7.13.3</ecNumber>
    </recommendedName>
</protein>
<dbReference type="GO" id="GO:0005524">
    <property type="term" value="F:ATP binding"/>
    <property type="evidence" value="ECO:0007669"/>
    <property type="project" value="UniProtKB-KW"/>
</dbReference>
<dbReference type="InterPro" id="IPR003594">
    <property type="entry name" value="HATPase_dom"/>
</dbReference>
<keyword evidence="5" id="KW-0547">Nucleotide-binding</keyword>
<evidence type="ECO:0000256" key="9">
    <source>
        <dbReference type="SAM" id="Phobius"/>
    </source>
</evidence>
<evidence type="ECO:0000256" key="2">
    <source>
        <dbReference type="ARBA" id="ARBA00012438"/>
    </source>
</evidence>
<dbReference type="EC" id="2.7.13.3" evidence="2"/>
<keyword evidence="4" id="KW-0808">Transferase</keyword>
<dbReference type="AlphaFoldDB" id="A0A7D6CHL4"/>
<dbReference type="Pfam" id="PF07730">
    <property type="entry name" value="HisKA_3"/>
    <property type="match status" value="1"/>
</dbReference>